<comment type="caution">
    <text evidence="3">The sequence shown here is derived from an EMBL/GenBank/DDBJ whole genome shotgun (WGS) entry which is preliminary data.</text>
</comment>
<feature type="region of interest" description="Disordered" evidence="2">
    <location>
        <begin position="407"/>
        <end position="441"/>
    </location>
</feature>
<organism evidence="3 4">
    <name type="scientific">Apiospora saccharicola</name>
    <dbReference type="NCBI Taxonomy" id="335842"/>
    <lineage>
        <taxon>Eukaryota</taxon>
        <taxon>Fungi</taxon>
        <taxon>Dikarya</taxon>
        <taxon>Ascomycota</taxon>
        <taxon>Pezizomycotina</taxon>
        <taxon>Sordariomycetes</taxon>
        <taxon>Xylariomycetidae</taxon>
        <taxon>Amphisphaeriales</taxon>
        <taxon>Apiosporaceae</taxon>
        <taxon>Apiospora</taxon>
    </lineage>
</organism>
<name>A0ABR1U451_9PEZI</name>
<feature type="compositionally biased region" description="Basic and acidic residues" evidence="2">
    <location>
        <begin position="680"/>
        <end position="694"/>
    </location>
</feature>
<gene>
    <name evidence="3" type="ORF">PG996_012956</name>
</gene>
<dbReference type="Proteomes" id="UP001446871">
    <property type="component" value="Unassembled WGS sequence"/>
</dbReference>
<feature type="region of interest" description="Disordered" evidence="2">
    <location>
        <begin position="29"/>
        <end position="48"/>
    </location>
</feature>
<feature type="compositionally biased region" description="Basic and acidic residues" evidence="2">
    <location>
        <begin position="550"/>
        <end position="561"/>
    </location>
</feature>
<proteinExistence type="predicted"/>
<keyword evidence="1" id="KW-0175">Coiled coil</keyword>
<feature type="compositionally biased region" description="Low complexity" evidence="2">
    <location>
        <begin position="737"/>
        <end position="749"/>
    </location>
</feature>
<sequence length="782" mass="86110">MATSIHADTGQLSNEDHILQREAAYATTSEADSDYSTQQPTSSLSSAISSRSSLSAVGRIAQHIKTKAPSKQDTKALKSFDIAPDQKTLDRFATVQALIEVPLLKHLSISGTKQYSMSIRLMVLGPSRAEAKPYMVILALQEQCKRIQKFLRKSSVRRIYHPADDSNTPCFEFLVYGRPPEHKSGEGETVAYASFRDHDLSISPFTYCDTPITVTHGRPPEQKSGEGEIVVYAPFRDHDLSISPFTYCGTPITVKHISGHEIRATLGGVIKVDGENGVTRLYGLTVGHVMEVNDAETSLSSIDYENERPSGSWSDSESSSDSDTGTDYSGNLLIDADLLLPSKPSKEPLYEEPHIDPWSPIQSRRLGSIKRVFAKAPSRSENSPDEGPIRNLDWALIDMNNYAPNRLPSPSKTISLPTLDLKAQSPSEERDKKGKSIRATIISGSEGSKTGTISGLPSRLLLSPGTGFVDAMIINLDKHKEVVDGDSGSWVVNEETLELYGHVVAADAFGGGYIIPITDTMSDIRRYLNATSVSLPSVTDIVSGQASTRGRSDRSTAEDIKHQRRSPRALTEALRAKDEELAQANQQAAQLLTDNRQLTNERKTYQKEWQALCDEKHALQAHISALKVSHEELESEVDKLTTENHNLKRRQGTNIDVTSESDYPISGGLIKDLPIRSRTKRESKQQIPDKDKRSGLPTRKPYIEESYVGSSIKSDHTTDSGVSDIGSMSTIPTQYTSSSDRTSSSSSSAESRRLRRQDKSLKSVQDPLYEYSKWSAESHHSG</sequence>
<feature type="compositionally biased region" description="Polar residues" evidence="2">
    <location>
        <begin position="652"/>
        <end position="661"/>
    </location>
</feature>
<feature type="coiled-coil region" evidence="1">
    <location>
        <begin position="574"/>
        <end position="650"/>
    </location>
</feature>
<feature type="compositionally biased region" description="Polar residues" evidence="2">
    <location>
        <begin position="29"/>
        <end position="41"/>
    </location>
</feature>
<evidence type="ECO:0000313" key="4">
    <source>
        <dbReference type="Proteomes" id="UP001446871"/>
    </source>
</evidence>
<accession>A0ABR1U451</accession>
<protein>
    <submittedName>
        <fullName evidence="3">Uncharacterized protein</fullName>
    </submittedName>
</protein>
<feature type="compositionally biased region" description="Low complexity" evidence="2">
    <location>
        <begin position="310"/>
        <end position="327"/>
    </location>
</feature>
<feature type="region of interest" description="Disordered" evidence="2">
    <location>
        <begin position="543"/>
        <end position="566"/>
    </location>
</feature>
<evidence type="ECO:0000256" key="2">
    <source>
        <dbReference type="SAM" id="MobiDB-lite"/>
    </source>
</evidence>
<keyword evidence="4" id="KW-1185">Reference proteome</keyword>
<reference evidence="3 4" key="1">
    <citation type="submission" date="2023-01" db="EMBL/GenBank/DDBJ databases">
        <title>Analysis of 21 Apiospora genomes using comparative genomics revels a genus with tremendous synthesis potential of carbohydrate active enzymes and secondary metabolites.</title>
        <authorList>
            <person name="Sorensen T."/>
        </authorList>
    </citation>
    <scope>NUCLEOTIDE SEQUENCE [LARGE SCALE GENOMIC DNA]</scope>
    <source>
        <strain evidence="3 4">CBS 83171</strain>
    </source>
</reference>
<feature type="region of interest" description="Disordered" evidence="2">
    <location>
        <begin position="651"/>
        <end position="782"/>
    </location>
</feature>
<dbReference type="Gene3D" id="1.20.5.1000">
    <property type="entry name" value="arf6 gtpase in complex with a specific effector, jip4"/>
    <property type="match status" value="1"/>
</dbReference>
<evidence type="ECO:0000313" key="3">
    <source>
        <dbReference type="EMBL" id="KAK8053655.1"/>
    </source>
</evidence>
<evidence type="ECO:0000256" key="1">
    <source>
        <dbReference type="SAM" id="Coils"/>
    </source>
</evidence>
<dbReference type="EMBL" id="JAQQWM010000008">
    <property type="protein sequence ID" value="KAK8053655.1"/>
    <property type="molecule type" value="Genomic_DNA"/>
</dbReference>
<feature type="compositionally biased region" description="Polar residues" evidence="2">
    <location>
        <begin position="726"/>
        <end position="736"/>
    </location>
</feature>
<feature type="region of interest" description="Disordered" evidence="2">
    <location>
        <begin position="300"/>
        <end position="327"/>
    </location>
</feature>